<reference evidence="1" key="1">
    <citation type="submission" date="2021-02" db="EMBL/GenBank/DDBJ databases">
        <authorList>
            <consortium name="DOE Joint Genome Institute"/>
            <person name="Ahrendt S."/>
            <person name="Looney B.P."/>
            <person name="Miyauchi S."/>
            <person name="Morin E."/>
            <person name="Drula E."/>
            <person name="Courty P.E."/>
            <person name="Chicoki N."/>
            <person name="Fauchery L."/>
            <person name="Kohler A."/>
            <person name="Kuo A."/>
            <person name="Labutti K."/>
            <person name="Pangilinan J."/>
            <person name="Lipzen A."/>
            <person name="Riley R."/>
            <person name="Andreopoulos W."/>
            <person name="He G."/>
            <person name="Johnson J."/>
            <person name="Barry K.W."/>
            <person name="Grigoriev I.V."/>
            <person name="Nagy L."/>
            <person name="Hibbett D."/>
            <person name="Henrissat B."/>
            <person name="Matheny P.B."/>
            <person name="Labbe J."/>
            <person name="Martin F."/>
        </authorList>
    </citation>
    <scope>NUCLEOTIDE SEQUENCE</scope>
    <source>
        <strain evidence="1">EC-137</strain>
    </source>
</reference>
<keyword evidence="2" id="KW-1185">Reference proteome</keyword>
<protein>
    <submittedName>
        <fullName evidence="1">Uncharacterized protein</fullName>
    </submittedName>
</protein>
<dbReference type="EMBL" id="MU273875">
    <property type="protein sequence ID" value="KAI0027588.1"/>
    <property type="molecule type" value="Genomic_DNA"/>
</dbReference>
<comment type="caution">
    <text evidence="1">The sequence shown here is derived from an EMBL/GenBank/DDBJ whole genome shotgun (WGS) entry which is preliminary data.</text>
</comment>
<dbReference type="Proteomes" id="UP000814128">
    <property type="component" value="Unassembled WGS sequence"/>
</dbReference>
<evidence type="ECO:0000313" key="2">
    <source>
        <dbReference type="Proteomes" id="UP000814128"/>
    </source>
</evidence>
<feature type="non-terminal residue" evidence="1">
    <location>
        <position position="227"/>
    </location>
</feature>
<proteinExistence type="predicted"/>
<gene>
    <name evidence="1" type="ORF">K488DRAFT_61083</name>
</gene>
<reference evidence="1" key="2">
    <citation type="journal article" date="2022" name="New Phytol.">
        <title>Evolutionary transition to the ectomycorrhizal habit in the genomes of a hyperdiverse lineage of mushroom-forming fungi.</title>
        <authorList>
            <person name="Looney B."/>
            <person name="Miyauchi S."/>
            <person name="Morin E."/>
            <person name="Drula E."/>
            <person name="Courty P.E."/>
            <person name="Kohler A."/>
            <person name="Kuo A."/>
            <person name="LaButti K."/>
            <person name="Pangilinan J."/>
            <person name="Lipzen A."/>
            <person name="Riley R."/>
            <person name="Andreopoulos W."/>
            <person name="He G."/>
            <person name="Johnson J."/>
            <person name="Nolan M."/>
            <person name="Tritt A."/>
            <person name="Barry K.W."/>
            <person name="Grigoriev I.V."/>
            <person name="Nagy L.G."/>
            <person name="Hibbett D."/>
            <person name="Henrissat B."/>
            <person name="Matheny P.B."/>
            <person name="Labbe J."/>
            <person name="Martin F.M."/>
        </authorList>
    </citation>
    <scope>NUCLEOTIDE SEQUENCE</scope>
    <source>
        <strain evidence="1">EC-137</strain>
    </source>
</reference>
<accession>A0ACB8Q7K5</accession>
<sequence length="227" mass="25910">MNSAVAASPIGTEKVLRHNEYYIQGGDVIFRVENFLFRVHRFFFVRESAYFRERLPHPPPPGEFSKGSSDTNPFSLDDTLATDFQRFLWVFYNPKYSLYSANVEEWTSILKLSHQWQFPEVKSLALREIEQLPMEPINKIVVYHAYDVDRDLLIESYAALTTRDEPLSLEEGQMLGLETALIIARARELARGPSGVKRGHSRTASSPVTLAANDLEAVIKDLFKLDA</sequence>
<organism evidence="1 2">
    <name type="scientific">Vararia minispora EC-137</name>
    <dbReference type="NCBI Taxonomy" id="1314806"/>
    <lineage>
        <taxon>Eukaryota</taxon>
        <taxon>Fungi</taxon>
        <taxon>Dikarya</taxon>
        <taxon>Basidiomycota</taxon>
        <taxon>Agaricomycotina</taxon>
        <taxon>Agaricomycetes</taxon>
        <taxon>Russulales</taxon>
        <taxon>Lachnocladiaceae</taxon>
        <taxon>Vararia</taxon>
    </lineage>
</organism>
<name>A0ACB8Q7K5_9AGAM</name>
<evidence type="ECO:0000313" key="1">
    <source>
        <dbReference type="EMBL" id="KAI0027588.1"/>
    </source>
</evidence>